<keyword evidence="1" id="KW-0472">Membrane</keyword>
<evidence type="ECO:0008006" key="4">
    <source>
        <dbReference type="Google" id="ProtNLM"/>
    </source>
</evidence>
<sequence length="250" mass="26560">MLAGLGGITVAAWVYVVVTARRMASGSADMRGHSMAPMMDAMTGVQPWTATEFGLRLAMWAVMMVAMMVPTAAPMTLLYAAVARKAAAQHNPLAPTFIFVTGYIAMWTIFSLVATIAQHALDQAALLTPMMVSRSAQFGAALLIAAGVYQLTPFKDACLRNCRAPAHFLSRYWRTGNLGAFRMGLRLGAYCVGCCGILMGLLFVGGVMNLLWIAAIAIFVLLEKTIPFGDVSGRFAGAAMILVGALSLAL</sequence>
<feature type="transmembrane region" description="Helical" evidence="1">
    <location>
        <begin position="231"/>
        <end position="249"/>
    </location>
</feature>
<dbReference type="AlphaFoldDB" id="X0PRG9"/>
<feature type="transmembrane region" description="Helical" evidence="1">
    <location>
        <begin position="187"/>
        <end position="219"/>
    </location>
</feature>
<evidence type="ECO:0000313" key="2">
    <source>
        <dbReference type="EMBL" id="GAF45448.1"/>
    </source>
</evidence>
<keyword evidence="1" id="KW-0812">Transmembrane</keyword>
<accession>X0PRG9</accession>
<protein>
    <recommendedName>
        <fullName evidence="4">Metal-binding integral membrane protein</fullName>
    </recommendedName>
</protein>
<feature type="transmembrane region" description="Helical" evidence="1">
    <location>
        <begin position="136"/>
        <end position="154"/>
    </location>
</feature>
<dbReference type="EMBL" id="BAWF01000022">
    <property type="protein sequence ID" value="GAF45448.1"/>
    <property type="molecule type" value="Genomic_DNA"/>
</dbReference>
<proteinExistence type="predicted"/>
<dbReference type="Proteomes" id="UP000019491">
    <property type="component" value="Unassembled WGS sequence"/>
</dbReference>
<evidence type="ECO:0000256" key="1">
    <source>
        <dbReference type="SAM" id="Phobius"/>
    </source>
</evidence>
<keyword evidence="1" id="KW-1133">Transmembrane helix</keyword>
<name>X0PRG9_RHOWR</name>
<keyword evidence="3" id="KW-1185">Reference proteome</keyword>
<dbReference type="InterPro" id="IPR018688">
    <property type="entry name" value="PpoB2-like"/>
</dbReference>
<comment type="caution">
    <text evidence="2">The sequence shown here is derived from an EMBL/GenBank/DDBJ whole genome shotgun (WGS) entry which is preliminary data.</text>
</comment>
<gene>
    <name evidence="2" type="ORF">RW1_022_00240</name>
</gene>
<dbReference type="Pfam" id="PF09948">
    <property type="entry name" value="PpoB2"/>
    <property type="match status" value="1"/>
</dbReference>
<feature type="transmembrane region" description="Helical" evidence="1">
    <location>
        <begin position="57"/>
        <end position="81"/>
    </location>
</feature>
<organism evidence="2 3">
    <name type="scientific">Rhodococcus wratislaviensis NBRC 100605</name>
    <dbReference type="NCBI Taxonomy" id="1219028"/>
    <lineage>
        <taxon>Bacteria</taxon>
        <taxon>Bacillati</taxon>
        <taxon>Actinomycetota</taxon>
        <taxon>Actinomycetes</taxon>
        <taxon>Mycobacteriales</taxon>
        <taxon>Nocardiaceae</taxon>
        <taxon>Rhodococcus</taxon>
    </lineage>
</organism>
<reference evidence="2 3" key="1">
    <citation type="submission" date="2014-02" db="EMBL/GenBank/DDBJ databases">
        <title>Whole genome shotgun sequence of Rhodococcus wratislaviensis NBRC 100605.</title>
        <authorList>
            <person name="Hosoyama A."/>
            <person name="Tsuchikane K."/>
            <person name="Yoshida I."/>
            <person name="Ohji S."/>
            <person name="Ichikawa N."/>
            <person name="Yamazoe A."/>
            <person name="Fujita N."/>
        </authorList>
    </citation>
    <scope>NUCLEOTIDE SEQUENCE [LARGE SCALE GENOMIC DNA]</scope>
    <source>
        <strain evidence="2 3">NBRC 100605</strain>
    </source>
</reference>
<feature type="transmembrane region" description="Helical" evidence="1">
    <location>
        <begin position="93"/>
        <end position="116"/>
    </location>
</feature>
<evidence type="ECO:0000313" key="3">
    <source>
        <dbReference type="Proteomes" id="UP000019491"/>
    </source>
</evidence>